<protein>
    <recommendedName>
        <fullName evidence="4">Reverse transcriptase domain-containing protein</fullName>
    </recommendedName>
</protein>
<proteinExistence type="predicted"/>
<accession>A0AAD1R7H8</accession>
<evidence type="ECO:0000256" key="1">
    <source>
        <dbReference type="SAM" id="MobiDB-lite"/>
    </source>
</evidence>
<keyword evidence="3" id="KW-1185">Reference proteome</keyword>
<evidence type="ECO:0000313" key="3">
    <source>
        <dbReference type="Proteomes" id="UP001295444"/>
    </source>
</evidence>
<evidence type="ECO:0008006" key="4">
    <source>
        <dbReference type="Google" id="ProtNLM"/>
    </source>
</evidence>
<name>A0AAD1R7H8_PELCU</name>
<dbReference type="PANTHER" id="PTHR31635">
    <property type="entry name" value="REVERSE TRANSCRIPTASE DOMAIN-CONTAINING PROTEIN-RELATED"/>
    <property type="match status" value="1"/>
</dbReference>
<dbReference type="AlphaFoldDB" id="A0AAD1R7H8"/>
<dbReference type="Proteomes" id="UP001295444">
    <property type="component" value="Chromosome 01"/>
</dbReference>
<dbReference type="PANTHER" id="PTHR31635:SF196">
    <property type="entry name" value="REVERSE TRANSCRIPTASE DOMAIN-CONTAINING PROTEIN-RELATED"/>
    <property type="match status" value="1"/>
</dbReference>
<sequence>MTKAAEIQQYLTFETYHDLETLDAPISEEELAYAIKTSQNGKLPGLDGLPLSYYKTFCVELLPKLLKALNSILEDAKSSRQFTSDNITLLPKRQKKPPFASATEPTSGAKHLRLGPQASFQGSTWSPLPPTWLF</sequence>
<feature type="region of interest" description="Disordered" evidence="1">
    <location>
        <begin position="92"/>
        <end position="112"/>
    </location>
</feature>
<gene>
    <name evidence="2" type="ORF">PECUL_23A059798</name>
</gene>
<reference evidence="2" key="1">
    <citation type="submission" date="2022-03" db="EMBL/GenBank/DDBJ databases">
        <authorList>
            <person name="Alioto T."/>
            <person name="Alioto T."/>
            <person name="Gomez Garrido J."/>
        </authorList>
    </citation>
    <scope>NUCLEOTIDE SEQUENCE</scope>
</reference>
<organism evidence="2 3">
    <name type="scientific">Pelobates cultripes</name>
    <name type="common">Western spadefoot toad</name>
    <dbReference type="NCBI Taxonomy" id="61616"/>
    <lineage>
        <taxon>Eukaryota</taxon>
        <taxon>Metazoa</taxon>
        <taxon>Chordata</taxon>
        <taxon>Craniata</taxon>
        <taxon>Vertebrata</taxon>
        <taxon>Euteleostomi</taxon>
        <taxon>Amphibia</taxon>
        <taxon>Batrachia</taxon>
        <taxon>Anura</taxon>
        <taxon>Pelobatoidea</taxon>
        <taxon>Pelobatidae</taxon>
        <taxon>Pelobates</taxon>
    </lineage>
</organism>
<dbReference type="EMBL" id="OW240912">
    <property type="protein sequence ID" value="CAH2225519.1"/>
    <property type="molecule type" value="Genomic_DNA"/>
</dbReference>
<evidence type="ECO:0000313" key="2">
    <source>
        <dbReference type="EMBL" id="CAH2225519.1"/>
    </source>
</evidence>